<name>A0A0L7QS06_9HYME</name>
<dbReference type="AlphaFoldDB" id="A0A0L7QS06"/>
<keyword evidence="2" id="KW-1185">Reference proteome</keyword>
<gene>
    <name evidence="1" type="ORF">WH47_06676</name>
</gene>
<dbReference type="Proteomes" id="UP000053825">
    <property type="component" value="Unassembled WGS sequence"/>
</dbReference>
<organism evidence="1 2">
    <name type="scientific">Habropoda laboriosa</name>
    <dbReference type="NCBI Taxonomy" id="597456"/>
    <lineage>
        <taxon>Eukaryota</taxon>
        <taxon>Metazoa</taxon>
        <taxon>Ecdysozoa</taxon>
        <taxon>Arthropoda</taxon>
        <taxon>Hexapoda</taxon>
        <taxon>Insecta</taxon>
        <taxon>Pterygota</taxon>
        <taxon>Neoptera</taxon>
        <taxon>Endopterygota</taxon>
        <taxon>Hymenoptera</taxon>
        <taxon>Apocrita</taxon>
        <taxon>Aculeata</taxon>
        <taxon>Apoidea</taxon>
        <taxon>Anthophila</taxon>
        <taxon>Apidae</taxon>
        <taxon>Habropoda</taxon>
    </lineage>
</organism>
<evidence type="ECO:0000313" key="2">
    <source>
        <dbReference type="Proteomes" id="UP000053825"/>
    </source>
</evidence>
<protein>
    <submittedName>
        <fullName evidence="1">Uncharacterized protein</fullName>
    </submittedName>
</protein>
<reference evidence="1 2" key="1">
    <citation type="submission" date="2015-07" db="EMBL/GenBank/DDBJ databases">
        <title>The genome of Habropoda laboriosa.</title>
        <authorList>
            <person name="Pan H."/>
            <person name="Kapheim K."/>
        </authorList>
    </citation>
    <scope>NUCLEOTIDE SEQUENCE [LARGE SCALE GENOMIC DNA]</scope>
    <source>
        <strain evidence="1">0110345459</strain>
    </source>
</reference>
<dbReference type="EMBL" id="KQ414766">
    <property type="protein sequence ID" value="KOC61407.1"/>
    <property type="molecule type" value="Genomic_DNA"/>
</dbReference>
<sequence>MTDTTAASIVTGPVGFLHRAGGTTFELFQKAVYLIFNAGWRAGHLFARHSSADVNVLEMETKVDLMGVQFSGSHDEFDLRGLATFYGVVLTATPRLEGL</sequence>
<proteinExistence type="predicted"/>
<evidence type="ECO:0000313" key="1">
    <source>
        <dbReference type="EMBL" id="KOC61407.1"/>
    </source>
</evidence>
<accession>A0A0L7QS06</accession>